<accession>A0A9C6TIP0</accession>
<evidence type="ECO:0000256" key="4">
    <source>
        <dbReference type="ARBA" id="ARBA00022840"/>
    </source>
</evidence>
<evidence type="ECO:0000256" key="2">
    <source>
        <dbReference type="ARBA" id="ARBA00022598"/>
    </source>
</evidence>
<dbReference type="Pfam" id="PF00501">
    <property type="entry name" value="AMP-binding"/>
    <property type="match status" value="1"/>
</dbReference>
<proteinExistence type="inferred from homology"/>
<name>A0A9C6TIP0_ARADU</name>
<dbReference type="GO" id="GO:0016207">
    <property type="term" value="F:4-coumarate-CoA ligase activity"/>
    <property type="evidence" value="ECO:0007669"/>
    <property type="project" value="TreeGrafter"/>
</dbReference>
<dbReference type="FunFam" id="3.30.300.30:FF:000007">
    <property type="entry name" value="4-coumarate--CoA ligase 2"/>
    <property type="match status" value="1"/>
</dbReference>
<keyword evidence="7" id="KW-1185">Reference proteome</keyword>
<dbReference type="SUPFAM" id="SSF56801">
    <property type="entry name" value="Acetyl-CoA synthetase-like"/>
    <property type="match status" value="1"/>
</dbReference>
<dbReference type="InterPro" id="IPR045851">
    <property type="entry name" value="AMP-bd_C_sf"/>
</dbReference>
<dbReference type="PROSITE" id="PS00455">
    <property type="entry name" value="AMP_BINDING"/>
    <property type="match status" value="1"/>
</dbReference>
<dbReference type="FunFam" id="3.40.50.12780:FF:000003">
    <property type="entry name" value="Long-chain-fatty-acid--CoA ligase FadD"/>
    <property type="match status" value="1"/>
</dbReference>
<dbReference type="Pfam" id="PF13193">
    <property type="entry name" value="AMP-binding_C"/>
    <property type="match status" value="1"/>
</dbReference>
<dbReference type="KEGG" id="adu:107477352"/>
<evidence type="ECO:0000256" key="1">
    <source>
        <dbReference type="ARBA" id="ARBA00006432"/>
    </source>
</evidence>
<evidence type="ECO:0000313" key="8">
    <source>
        <dbReference type="RefSeq" id="XP_052114802.1"/>
    </source>
</evidence>
<dbReference type="PANTHER" id="PTHR24096">
    <property type="entry name" value="LONG-CHAIN-FATTY-ACID--COA LIGASE"/>
    <property type="match status" value="1"/>
</dbReference>
<dbReference type="InterPro" id="IPR020845">
    <property type="entry name" value="AMP-binding_CS"/>
</dbReference>
<dbReference type="CDD" id="cd05904">
    <property type="entry name" value="4CL"/>
    <property type="match status" value="1"/>
</dbReference>
<dbReference type="InterPro" id="IPR025110">
    <property type="entry name" value="AMP-bd_C"/>
</dbReference>
<dbReference type="RefSeq" id="XP_052114802.1">
    <property type="nucleotide sequence ID" value="XM_052258842.1"/>
</dbReference>
<dbReference type="PANTHER" id="PTHR24096:SF169">
    <property type="entry name" value="4-COUMARATE--COA LIGASE 3"/>
    <property type="match status" value="1"/>
</dbReference>
<keyword evidence="2" id="KW-0436">Ligase</keyword>
<feature type="domain" description="AMP-dependent synthetase/ligase" evidence="5">
    <location>
        <begin position="222"/>
        <end position="548"/>
    </location>
</feature>
<dbReference type="Proteomes" id="UP000515211">
    <property type="component" value="Chromosome 3"/>
</dbReference>
<reference evidence="8" key="2">
    <citation type="submission" date="2025-08" db="UniProtKB">
        <authorList>
            <consortium name="RefSeq"/>
        </authorList>
    </citation>
    <scope>IDENTIFICATION</scope>
    <source>
        <tissue evidence="8">Whole plant</tissue>
    </source>
</reference>
<protein>
    <submittedName>
        <fullName evidence="8">4-coumarate--CoA ligase 2-like</fullName>
    </submittedName>
</protein>
<dbReference type="GO" id="GO:0005524">
    <property type="term" value="F:ATP binding"/>
    <property type="evidence" value="ECO:0007669"/>
    <property type="project" value="UniProtKB-KW"/>
</dbReference>
<organism evidence="7 8">
    <name type="scientific">Arachis duranensis</name>
    <name type="common">Wild peanut</name>
    <dbReference type="NCBI Taxonomy" id="130453"/>
    <lineage>
        <taxon>Eukaryota</taxon>
        <taxon>Viridiplantae</taxon>
        <taxon>Streptophyta</taxon>
        <taxon>Embryophyta</taxon>
        <taxon>Tracheophyta</taxon>
        <taxon>Spermatophyta</taxon>
        <taxon>Magnoliopsida</taxon>
        <taxon>eudicotyledons</taxon>
        <taxon>Gunneridae</taxon>
        <taxon>Pentapetalae</taxon>
        <taxon>rosids</taxon>
        <taxon>fabids</taxon>
        <taxon>Fabales</taxon>
        <taxon>Fabaceae</taxon>
        <taxon>Papilionoideae</taxon>
        <taxon>50 kb inversion clade</taxon>
        <taxon>dalbergioids sensu lato</taxon>
        <taxon>Dalbergieae</taxon>
        <taxon>Pterocarpus clade</taxon>
        <taxon>Arachis</taxon>
    </lineage>
</organism>
<reference evidence="7" key="1">
    <citation type="journal article" date="2016" name="Nat. Genet.">
        <title>The genome sequences of Arachis duranensis and Arachis ipaensis, the diploid ancestors of cultivated peanut.</title>
        <authorList>
            <person name="Bertioli D.J."/>
            <person name="Cannon S.B."/>
            <person name="Froenicke L."/>
            <person name="Huang G."/>
            <person name="Farmer A.D."/>
            <person name="Cannon E.K."/>
            <person name="Liu X."/>
            <person name="Gao D."/>
            <person name="Clevenger J."/>
            <person name="Dash S."/>
            <person name="Ren L."/>
            <person name="Moretzsohn M.C."/>
            <person name="Shirasawa K."/>
            <person name="Huang W."/>
            <person name="Vidigal B."/>
            <person name="Abernathy B."/>
            <person name="Chu Y."/>
            <person name="Niederhuth C.E."/>
            <person name="Umale P."/>
            <person name="Araujo A.C."/>
            <person name="Kozik A."/>
            <person name="Kim K.D."/>
            <person name="Burow M.D."/>
            <person name="Varshney R.K."/>
            <person name="Wang X."/>
            <person name="Zhang X."/>
            <person name="Barkley N."/>
            <person name="Guimaraes P.M."/>
            <person name="Isobe S."/>
            <person name="Guo B."/>
            <person name="Liao B."/>
            <person name="Stalker H.T."/>
            <person name="Schmitz R.J."/>
            <person name="Scheffler B.E."/>
            <person name="Leal-Bertioli S.C."/>
            <person name="Xun X."/>
            <person name="Jackson S.A."/>
            <person name="Michelmore R."/>
            <person name="Ozias-Akins P."/>
        </authorList>
    </citation>
    <scope>NUCLEOTIDE SEQUENCE [LARGE SCALE GENOMIC DNA]</scope>
    <source>
        <strain evidence="7">cv. V14167</strain>
    </source>
</reference>
<dbReference type="InterPro" id="IPR000873">
    <property type="entry name" value="AMP-dep_synth/lig_dom"/>
</dbReference>
<comment type="similarity">
    <text evidence="1">Belongs to the ATP-dependent AMP-binding enzyme family.</text>
</comment>
<dbReference type="Gene3D" id="3.30.300.30">
    <property type="match status" value="1"/>
</dbReference>
<dbReference type="AlphaFoldDB" id="A0A9C6TIP0"/>
<keyword evidence="4" id="KW-0067">ATP-binding</keyword>
<dbReference type="GeneID" id="107477352"/>
<evidence type="ECO:0000313" key="7">
    <source>
        <dbReference type="Proteomes" id="UP000515211"/>
    </source>
</evidence>
<keyword evidence="3" id="KW-0547">Nucleotide-binding</keyword>
<dbReference type="InterPro" id="IPR042099">
    <property type="entry name" value="ANL_N_sf"/>
</dbReference>
<evidence type="ECO:0000259" key="5">
    <source>
        <dbReference type="Pfam" id="PF00501"/>
    </source>
</evidence>
<gene>
    <name evidence="8" type="primary">LOC107477352</name>
</gene>
<evidence type="ECO:0000259" key="6">
    <source>
        <dbReference type="Pfam" id="PF13193"/>
    </source>
</evidence>
<sequence>MEGEASLSQIAPPTFDGENYDLWAVKMESYLEALDLWEAVEEDYEIPPLPNNPTMAQIKLHKEKKTRKAKARSCLFTGVSSIIFTRIMTLKTPKAIWDYLKEEYAGDERIRGMQVLNLMREFEMQRMKDSETIKEYSDRLLSIANKVRLLGTEFTDSRIVEKILVTVPERYEASITTLENTKDLSKITLAGVLHALQAQEQRRLMRQDHVVEGALPAKHHEVGSSQSDVIMILLPNSPEFVFSFWAASMLGAVSTTANPSYTSVEITKQLKASKAKIVITRSMHVHKLKQEEENTFIVITVDKPPENCMSYSVVSSMEGKLPEVDIDPDDMVALPFSSGTTGLPKGVVLTHRSLITNVAQQVEGENPNLHLKEEDVVLCVLPLFHIYALHSVMLCSMRVGCRVLLMEKFEMRVMLELVEKHRVSVLMAVPALVAALSKNPAVEEYDLRSMRMVMSGGAPLAEDIEEAFHSRLPQAIPRQALGMTESGPVISMSLSFAKNPMTTKLRSCGTVIRNAELKIIDLLTGSSLSYNTSGEICIRGQQIMKGYLNDERATAEAIDEEGWLHTGDIGYVDDDDEIFIVDRLKELIKFKGFQVAPAELEGILMSHPSIEDAAVVPQKDDVAGEVPVAFVVRSSNDPITEDAIKDFIAKQVVFYKRLHRIIFIDAIPKSSIGKILRKELKATLSN</sequence>
<dbReference type="Gene3D" id="3.40.50.12780">
    <property type="entry name" value="N-terminal domain of ligase-like"/>
    <property type="match status" value="1"/>
</dbReference>
<dbReference type="Pfam" id="PF14223">
    <property type="entry name" value="Retrotran_gag_2"/>
    <property type="match status" value="1"/>
</dbReference>
<evidence type="ECO:0000256" key="3">
    <source>
        <dbReference type="ARBA" id="ARBA00022741"/>
    </source>
</evidence>
<feature type="domain" description="AMP-binding enzyme C-terminal" evidence="6">
    <location>
        <begin position="599"/>
        <end position="674"/>
    </location>
</feature>